<evidence type="ECO:0000313" key="3">
    <source>
        <dbReference type="Proteomes" id="UP000435059"/>
    </source>
</evidence>
<proteinExistence type="predicted"/>
<sequence>MKKLIPVIYLLCIHWISCAQEIPQKVPIPESELMRLPIKEIVTNYYNGNFYIGTANHGKLIDELSGRISRP</sequence>
<evidence type="ECO:0000313" key="2">
    <source>
        <dbReference type="EMBL" id="KAB6088210.1"/>
    </source>
</evidence>
<comment type="caution">
    <text evidence="2">The sequence shown here is derived from an EMBL/GenBank/DDBJ whole genome shotgun (WGS) entry which is preliminary data.</text>
</comment>
<accession>A0A7J5P3D4</accession>
<dbReference type="Proteomes" id="UP000435059">
    <property type="component" value="Unassembled WGS sequence"/>
</dbReference>
<reference evidence="2 3" key="1">
    <citation type="journal article" date="2019" name="Nat. Med.">
        <title>A library of human gut bacterial isolates paired with longitudinal multiomics data enables mechanistic microbiome research.</title>
        <authorList>
            <person name="Poyet M."/>
            <person name="Groussin M."/>
            <person name="Gibbons S.M."/>
            <person name="Avila-Pacheco J."/>
            <person name="Jiang X."/>
            <person name="Kearney S.M."/>
            <person name="Perrotta A.R."/>
            <person name="Berdy B."/>
            <person name="Zhao S."/>
            <person name="Lieberman T.D."/>
            <person name="Swanson P.K."/>
            <person name="Smith M."/>
            <person name="Roesemann S."/>
            <person name="Alexander J.E."/>
            <person name="Rich S.A."/>
            <person name="Livny J."/>
            <person name="Vlamakis H."/>
            <person name="Clish C."/>
            <person name="Bullock K."/>
            <person name="Deik A."/>
            <person name="Scott J."/>
            <person name="Pierce K.A."/>
            <person name="Xavier R.J."/>
            <person name="Alm E.J."/>
        </authorList>
    </citation>
    <scope>NUCLEOTIDE SEQUENCE [LARGE SCALE GENOMIC DNA]</scope>
    <source>
        <strain evidence="2 3">BIOML-A74</strain>
    </source>
</reference>
<gene>
    <name evidence="2" type="ORF">GA574_10770</name>
</gene>
<feature type="chain" id="PRO_5029860948" evidence="1">
    <location>
        <begin position="20"/>
        <end position="71"/>
    </location>
</feature>
<organism evidence="2 3">
    <name type="scientific">Bacteroides xylanisolvens</name>
    <dbReference type="NCBI Taxonomy" id="371601"/>
    <lineage>
        <taxon>Bacteria</taxon>
        <taxon>Pseudomonadati</taxon>
        <taxon>Bacteroidota</taxon>
        <taxon>Bacteroidia</taxon>
        <taxon>Bacteroidales</taxon>
        <taxon>Bacteroidaceae</taxon>
        <taxon>Bacteroides</taxon>
    </lineage>
</organism>
<dbReference type="AlphaFoldDB" id="A0A7J5P3D4"/>
<dbReference type="RefSeq" id="WP_151923231.1">
    <property type="nucleotide sequence ID" value="NZ_WDES01000015.1"/>
</dbReference>
<keyword evidence="1" id="KW-0732">Signal</keyword>
<name>A0A7J5P3D4_9BACE</name>
<keyword evidence="3" id="KW-1185">Reference proteome</keyword>
<protein>
    <submittedName>
        <fullName evidence="2">Uncharacterized protein</fullName>
    </submittedName>
</protein>
<feature type="signal peptide" evidence="1">
    <location>
        <begin position="1"/>
        <end position="19"/>
    </location>
</feature>
<evidence type="ECO:0000256" key="1">
    <source>
        <dbReference type="SAM" id="SignalP"/>
    </source>
</evidence>
<dbReference type="EMBL" id="WDES01000015">
    <property type="protein sequence ID" value="KAB6088210.1"/>
    <property type="molecule type" value="Genomic_DNA"/>
</dbReference>